<reference evidence="1" key="1">
    <citation type="submission" date="2019-08" db="EMBL/GenBank/DDBJ databases">
        <authorList>
            <person name="Kucharzyk K."/>
            <person name="Murdoch R.W."/>
            <person name="Higgins S."/>
            <person name="Loffler F."/>
        </authorList>
    </citation>
    <scope>NUCLEOTIDE SEQUENCE</scope>
</reference>
<proteinExistence type="predicted"/>
<accession>A0A644XJW5</accession>
<name>A0A644XJW5_9ZZZZ</name>
<dbReference type="AlphaFoldDB" id="A0A644XJW5"/>
<organism evidence="1">
    <name type="scientific">bioreactor metagenome</name>
    <dbReference type="NCBI Taxonomy" id="1076179"/>
    <lineage>
        <taxon>unclassified sequences</taxon>
        <taxon>metagenomes</taxon>
        <taxon>ecological metagenomes</taxon>
    </lineage>
</organism>
<evidence type="ECO:0000313" key="1">
    <source>
        <dbReference type="EMBL" id="MPM16486.1"/>
    </source>
</evidence>
<sequence length="50" mass="6019">MLFRLIEAIGVKIYYIGTMFQITDKILQIHFLQKRVLANIRQDWLLILEV</sequence>
<dbReference type="EMBL" id="VSSQ01002620">
    <property type="protein sequence ID" value="MPM16486.1"/>
    <property type="molecule type" value="Genomic_DNA"/>
</dbReference>
<comment type="caution">
    <text evidence="1">The sequence shown here is derived from an EMBL/GenBank/DDBJ whole genome shotgun (WGS) entry which is preliminary data.</text>
</comment>
<protein>
    <submittedName>
        <fullName evidence="1">Uncharacterized protein</fullName>
    </submittedName>
</protein>
<gene>
    <name evidence="1" type="ORF">SDC9_62867</name>
</gene>